<sequence>MSEYTKVGDYSTTQLLNKVKGLSSFKGIPTGYWILGIRSQEDTYDVFDDKFYIFKGETLIDTLTGTTNPGSYGLMNFSLWNKKGVAVVKSDEWYYGVWSRGLHKGKSPALKQTGGFKIIRDGNKNKKSGDSGEPAWEHGIGINFHTNTHNYSSRVWNWIVGGWSTGCQVTNDVGKFVKFLDYTKGQNLFTYCLISEF</sequence>
<organism evidence="1">
    <name type="scientific">Myoviridae sp. ctBDS4</name>
    <dbReference type="NCBI Taxonomy" id="2823537"/>
    <lineage>
        <taxon>Viruses</taxon>
        <taxon>Duplodnaviria</taxon>
        <taxon>Heunggongvirae</taxon>
        <taxon>Uroviricota</taxon>
        <taxon>Caudoviricetes</taxon>
    </lineage>
</organism>
<proteinExistence type="predicted"/>
<evidence type="ECO:0000313" key="1">
    <source>
        <dbReference type="EMBL" id="DAD68345.1"/>
    </source>
</evidence>
<evidence type="ECO:0008006" key="2">
    <source>
        <dbReference type="Google" id="ProtNLM"/>
    </source>
</evidence>
<protein>
    <recommendedName>
        <fullName evidence="2">YkuD domain-containing protein</fullName>
    </recommendedName>
</protein>
<dbReference type="EMBL" id="BK014700">
    <property type="protein sequence ID" value="DAD68345.1"/>
    <property type="molecule type" value="Genomic_DNA"/>
</dbReference>
<name>A0A8S5LEN9_9CAUD</name>
<reference evidence="1" key="1">
    <citation type="journal article" date="2021" name="Proc. Natl. Acad. Sci. U.S.A.">
        <title>A Catalog of Tens of Thousands of Viruses from Human Metagenomes Reveals Hidden Associations with Chronic Diseases.</title>
        <authorList>
            <person name="Tisza M.J."/>
            <person name="Buck C.B."/>
        </authorList>
    </citation>
    <scope>NUCLEOTIDE SEQUENCE</scope>
    <source>
        <strain evidence="1">CtBDS4</strain>
    </source>
</reference>
<accession>A0A8S5LEN9</accession>